<feature type="transmembrane region" description="Helical" evidence="1">
    <location>
        <begin position="6"/>
        <end position="25"/>
    </location>
</feature>
<sequence length="51" mass="6022">MLTHCWLQISGRVCLIIHCCCLFLFSRWLSARLSLYCCLYFFSNSRLLCSP</sequence>
<keyword evidence="1" id="KW-1133">Transmembrane helix</keyword>
<reference evidence="2 3" key="1">
    <citation type="submission" date="2024-02" db="EMBL/GenBank/DDBJ databases">
        <title>de novo genome assembly of Solanum bulbocastanum strain 11H21.</title>
        <authorList>
            <person name="Hosaka A.J."/>
        </authorList>
    </citation>
    <scope>NUCLEOTIDE SEQUENCE [LARGE SCALE GENOMIC DNA]</scope>
    <source>
        <tissue evidence="2">Young leaves</tissue>
    </source>
</reference>
<dbReference type="AlphaFoldDB" id="A0AAN8Y765"/>
<name>A0AAN8Y765_SOLBU</name>
<proteinExistence type="predicted"/>
<protein>
    <submittedName>
        <fullName evidence="2">Uncharacterized protein</fullName>
    </submittedName>
</protein>
<keyword evidence="3" id="KW-1185">Reference proteome</keyword>
<dbReference type="EMBL" id="JBANQN010000009">
    <property type="protein sequence ID" value="KAK6781301.1"/>
    <property type="molecule type" value="Genomic_DNA"/>
</dbReference>
<gene>
    <name evidence="2" type="ORF">RDI58_023485</name>
</gene>
<accession>A0AAN8Y765</accession>
<evidence type="ECO:0000256" key="1">
    <source>
        <dbReference type="SAM" id="Phobius"/>
    </source>
</evidence>
<keyword evidence="1" id="KW-0472">Membrane</keyword>
<keyword evidence="1" id="KW-0812">Transmembrane</keyword>
<organism evidence="2 3">
    <name type="scientific">Solanum bulbocastanum</name>
    <name type="common">Wild potato</name>
    <dbReference type="NCBI Taxonomy" id="147425"/>
    <lineage>
        <taxon>Eukaryota</taxon>
        <taxon>Viridiplantae</taxon>
        <taxon>Streptophyta</taxon>
        <taxon>Embryophyta</taxon>
        <taxon>Tracheophyta</taxon>
        <taxon>Spermatophyta</taxon>
        <taxon>Magnoliopsida</taxon>
        <taxon>eudicotyledons</taxon>
        <taxon>Gunneridae</taxon>
        <taxon>Pentapetalae</taxon>
        <taxon>asterids</taxon>
        <taxon>lamiids</taxon>
        <taxon>Solanales</taxon>
        <taxon>Solanaceae</taxon>
        <taxon>Solanoideae</taxon>
        <taxon>Solaneae</taxon>
        <taxon>Solanum</taxon>
    </lineage>
</organism>
<dbReference type="Proteomes" id="UP001371456">
    <property type="component" value="Unassembled WGS sequence"/>
</dbReference>
<comment type="caution">
    <text evidence="2">The sequence shown here is derived from an EMBL/GenBank/DDBJ whole genome shotgun (WGS) entry which is preliminary data.</text>
</comment>
<evidence type="ECO:0000313" key="2">
    <source>
        <dbReference type="EMBL" id="KAK6781301.1"/>
    </source>
</evidence>
<evidence type="ECO:0000313" key="3">
    <source>
        <dbReference type="Proteomes" id="UP001371456"/>
    </source>
</evidence>